<dbReference type="PANTHER" id="PTHR37954">
    <property type="entry name" value="BLL4979 PROTEIN"/>
    <property type="match status" value="1"/>
</dbReference>
<gene>
    <name evidence="1" type="ORF">HLPR_04720</name>
</gene>
<reference evidence="1 2" key="1">
    <citation type="submission" date="2023-08" db="EMBL/GenBank/DDBJ databases">
        <title>Helicovermis profunda gen. nov., sp. nov., a novel mesophilic, fermentative bacterium within the Bacillota from a deep-sea hydrothermal vent chimney.</title>
        <authorList>
            <person name="Miyazaki U."/>
            <person name="Mizutani D."/>
            <person name="Hashimoto Y."/>
            <person name="Tame A."/>
            <person name="Sawayama S."/>
            <person name="Miyazaki J."/>
            <person name="Takai K."/>
            <person name="Nakagawa S."/>
        </authorList>
    </citation>
    <scope>NUCLEOTIDE SEQUENCE [LARGE SCALE GENOMIC DNA]</scope>
    <source>
        <strain evidence="1 2">S502</strain>
    </source>
</reference>
<dbReference type="PANTHER" id="PTHR37954:SF3">
    <property type="entry name" value="DUF169 DOMAIN-CONTAINING PROTEIN"/>
    <property type="match status" value="1"/>
</dbReference>
<organism evidence="1 2">
    <name type="scientific">Helicovermis profundi</name>
    <dbReference type="NCBI Taxonomy" id="3065157"/>
    <lineage>
        <taxon>Bacteria</taxon>
        <taxon>Bacillati</taxon>
        <taxon>Bacillota</taxon>
        <taxon>Clostridia</taxon>
        <taxon>Helicovermis</taxon>
    </lineage>
</organism>
<dbReference type="Proteomes" id="UP001321786">
    <property type="component" value="Chromosome"/>
</dbReference>
<dbReference type="EMBL" id="AP028654">
    <property type="protein sequence ID" value="BEP28141.1"/>
    <property type="molecule type" value="Genomic_DNA"/>
</dbReference>
<dbReference type="AlphaFoldDB" id="A0AAU9E0R7"/>
<evidence type="ECO:0000313" key="2">
    <source>
        <dbReference type="Proteomes" id="UP001321786"/>
    </source>
</evidence>
<keyword evidence="2" id="KW-1185">Reference proteome</keyword>
<dbReference type="KEGG" id="hprf:HLPR_04720"/>
<accession>A0AAU9E0R7</accession>
<protein>
    <submittedName>
        <fullName evidence="1">DUF169 domain-containing protein</fullName>
    </submittedName>
</protein>
<proteinExistence type="predicted"/>
<name>A0AAU9E0R7_9FIRM</name>
<dbReference type="InterPro" id="IPR003748">
    <property type="entry name" value="DUF169"/>
</dbReference>
<dbReference type="Pfam" id="PF02596">
    <property type="entry name" value="DUF169"/>
    <property type="match status" value="1"/>
</dbReference>
<evidence type="ECO:0000313" key="1">
    <source>
        <dbReference type="EMBL" id="BEP28141.1"/>
    </source>
</evidence>
<dbReference type="RefSeq" id="WP_338536478.1">
    <property type="nucleotide sequence ID" value="NZ_AP028654.1"/>
</dbReference>
<sequence>MKENNVKKATIILNLKHHIIGVKLVDFKEDFDVLKISRTTKKNTICGHSRNAMDGMLFKAIREDVVCDYGSYALGLEKADKTILEGRSFQYCGLSENNTVGKDIAHSMKYVDMDVYGFVMGPLELMDDADVVIIADYAETIMRVMQGYAFKCGSAKNLSFYGNQAVCSDLISKPYNNNDINISLMCKGARAYGRFDKGELGISVPIGMFDALIDGLVQTITPVSNAKEKRRILEALDTPDELGVNIDITYTYGKGLIEYDEHVKNLRNK</sequence>